<feature type="transmembrane region" description="Helical" evidence="6">
    <location>
        <begin position="150"/>
        <end position="173"/>
    </location>
</feature>
<comment type="caution">
    <text evidence="8">The sequence shown here is derived from an EMBL/GenBank/DDBJ whole genome shotgun (WGS) entry which is preliminary data.</text>
</comment>
<dbReference type="InterPro" id="IPR035906">
    <property type="entry name" value="MetI-like_sf"/>
</dbReference>
<evidence type="ECO:0000256" key="1">
    <source>
        <dbReference type="ARBA" id="ARBA00004141"/>
    </source>
</evidence>
<dbReference type="SUPFAM" id="SSF161098">
    <property type="entry name" value="MetI-like"/>
    <property type="match status" value="1"/>
</dbReference>
<accession>A0ABT4QJB3</accession>
<dbReference type="CDD" id="cd06261">
    <property type="entry name" value="TM_PBP2"/>
    <property type="match status" value="1"/>
</dbReference>
<dbReference type="InterPro" id="IPR000515">
    <property type="entry name" value="MetI-like"/>
</dbReference>
<feature type="transmembrane region" description="Helical" evidence="6">
    <location>
        <begin position="58"/>
        <end position="80"/>
    </location>
</feature>
<feature type="transmembrane region" description="Helical" evidence="6">
    <location>
        <begin position="101"/>
        <end position="121"/>
    </location>
</feature>
<dbReference type="Proteomes" id="UP001527882">
    <property type="component" value="Unassembled WGS sequence"/>
</dbReference>
<protein>
    <submittedName>
        <fullName evidence="8">Sugar ABC transporter permease</fullName>
    </submittedName>
</protein>
<reference evidence="8 9" key="1">
    <citation type="submission" date="2022-12" db="EMBL/GenBank/DDBJ databases">
        <title>Draft genome sequence of Paenibacillus sp. dW9.</title>
        <authorList>
            <person name="Choi E.-W."/>
            <person name="Kim D.-U."/>
        </authorList>
    </citation>
    <scope>NUCLEOTIDE SEQUENCE [LARGE SCALE GENOMIC DNA]</scope>
    <source>
        <strain evidence="9">dW9</strain>
    </source>
</reference>
<dbReference type="Pfam" id="PF00528">
    <property type="entry name" value="BPD_transp_1"/>
    <property type="match status" value="1"/>
</dbReference>
<evidence type="ECO:0000313" key="9">
    <source>
        <dbReference type="Proteomes" id="UP001527882"/>
    </source>
</evidence>
<comment type="similarity">
    <text evidence="6">Belongs to the binding-protein-dependent transport system permease family.</text>
</comment>
<dbReference type="InterPro" id="IPR052730">
    <property type="entry name" value="Sugar_ABC_transporter"/>
</dbReference>
<evidence type="ECO:0000256" key="2">
    <source>
        <dbReference type="ARBA" id="ARBA00022448"/>
    </source>
</evidence>
<keyword evidence="3 6" id="KW-0812">Transmembrane</keyword>
<keyword evidence="9" id="KW-1185">Reference proteome</keyword>
<dbReference type="PROSITE" id="PS50928">
    <property type="entry name" value="ABC_TM1"/>
    <property type="match status" value="1"/>
</dbReference>
<feature type="domain" description="ABC transmembrane type-1" evidence="7">
    <location>
        <begin position="52"/>
        <end position="269"/>
    </location>
</feature>
<evidence type="ECO:0000259" key="7">
    <source>
        <dbReference type="PROSITE" id="PS50928"/>
    </source>
</evidence>
<feature type="transmembrane region" description="Helical" evidence="6">
    <location>
        <begin position="252"/>
        <end position="272"/>
    </location>
</feature>
<dbReference type="EMBL" id="JAQAGZ010000029">
    <property type="protein sequence ID" value="MCZ8516964.1"/>
    <property type="molecule type" value="Genomic_DNA"/>
</dbReference>
<proteinExistence type="inferred from homology"/>
<dbReference type="PANTHER" id="PTHR43759">
    <property type="entry name" value="TREHALOSE TRANSPORT SYSTEM PERMEASE PROTEIN SUGA"/>
    <property type="match status" value="1"/>
</dbReference>
<sequence>MPAILIILVLFFGGLIEGLIQSLGYFPAAGQSRFSLFAYEELLRSDEFWSSLLLTLRISVLSTFAAGILGLIAAICLFMLGKSVGSDWKNFWQRLFGFPLLVPHLTGAYLIVLLFIQSGWISRIAFHLGWIKEIQDFPVWINDPFGSGIILAYAWKEAPFIALMMYPVLLRILGSWYEAARVFGASPGKFVREIVLPLVFPALLSSSFIVFAFTFSAFEIPFLLGVTYPKMLPVLSYELYTGGELSQRPEALAVNVILALIAAGLGLLAYRISSRWLSAQGRGW</sequence>
<keyword evidence="2 6" id="KW-0813">Transport</keyword>
<keyword evidence="4 6" id="KW-1133">Transmembrane helix</keyword>
<dbReference type="Gene3D" id="1.10.3720.10">
    <property type="entry name" value="MetI-like"/>
    <property type="match status" value="1"/>
</dbReference>
<evidence type="ECO:0000256" key="5">
    <source>
        <dbReference type="ARBA" id="ARBA00023136"/>
    </source>
</evidence>
<name>A0ABT4QJB3_9BACL</name>
<dbReference type="PANTHER" id="PTHR43759:SF1">
    <property type="entry name" value="GLUCOSE IMPORT SYSTEM PERMEASE PROTEIN GLCT"/>
    <property type="match status" value="1"/>
</dbReference>
<evidence type="ECO:0000256" key="3">
    <source>
        <dbReference type="ARBA" id="ARBA00022692"/>
    </source>
</evidence>
<organism evidence="8 9">
    <name type="scientific">Paenibacillus gyeongsangnamensis</name>
    <dbReference type="NCBI Taxonomy" id="3388067"/>
    <lineage>
        <taxon>Bacteria</taxon>
        <taxon>Bacillati</taxon>
        <taxon>Bacillota</taxon>
        <taxon>Bacilli</taxon>
        <taxon>Bacillales</taxon>
        <taxon>Paenibacillaceae</taxon>
        <taxon>Paenibacillus</taxon>
    </lineage>
</organism>
<keyword evidence="5 6" id="KW-0472">Membrane</keyword>
<evidence type="ECO:0000256" key="6">
    <source>
        <dbReference type="RuleBase" id="RU363032"/>
    </source>
</evidence>
<comment type="subcellular location">
    <subcellularLocation>
        <location evidence="6">Cell membrane</location>
        <topology evidence="6">Multi-pass membrane protein</topology>
    </subcellularLocation>
    <subcellularLocation>
        <location evidence="1">Membrane</location>
        <topology evidence="1">Multi-pass membrane protein</topology>
    </subcellularLocation>
</comment>
<dbReference type="RefSeq" id="WP_269885497.1">
    <property type="nucleotide sequence ID" value="NZ_JAQAGZ010000029.1"/>
</dbReference>
<gene>
    <name evidence="8" type="ORF">O9H85_32330</name>
</gene>
<evidence type="ECO:0000313" key="8">
    <source>
        <dbReference type="EMBL" id="MCZ8516964.1"/>
    </source>
</evidence>
<evidence type="ECO:0000256" key="4">
    <source>
        <dbReference type="ARBA" id="ARBA00022989"/>
    </source>
</evidence>
<feature type="transmembrane region" description="Helical" evidence="6">
    <location>
        <begin position="194"/>
        <end position="218"/>
    </location>
</feature>